<dbReference type="AlphaFoldDB" id="A0A371FWD4"/>
<dbReference type="EMBL" id="QJKJ01007581">
    <property type="protein sequence ID" value="RDX82667.1"/>
    <property type="molecule type" value="Genomic_DNA"/>
</dbReference>
<sequence>MSDSGAGCPLKDGQYRPVTMESACPMDRPVGRTGFECFGDACVVRGAWQLRRVASSLSSTDFSSLFLLLIVAFIFALVLHSWTQYDFLLLRKSSFCLGPKLTLAYLVASDPSEDATGSSFQGNQSPGKAASEAGSPILWGQSSSSLSDSTEVFPFEIWYHNNTKDNLSDDPYMWVDPNVKKVLTTLMRASILLGTTKAICQHGPWSVIVCPCRPTERTNTKVGWTSLSSQPKRKLLKPFLESFKVFEDRYFQGGCGATGPNILADNSGDPFFPLYWTSQPAVSVTVIEKDMEKWESEFIEELNDLPILSCAEIIKGAGYFAQYLKNLKRKTSQADDAEIEAQGAPIPAES</sequence>
<reference evidence="2" key="1">
    <citation type="submission" date="2018-05" db="EMBL/GenBank/DDBJ databases">
        <title>Draft genome of Mucuna pruriens seed.</title>
        <authorList>
            <person name="Nnadi N.E."/>
            <person name="Vos R."/>
            <person name="Hasami M.H."/>
            <person name="Devisetty U.K."/>
            <person name="Aguiy J.C."/>
        </authorList>
    </citation>
    <scope>NUCLEOTIDE SEQUENCE [LARGE SCALE GENOMIC DNA]</scope>
    <source>
        <strain evidence="2">JCA_2017</strain>
    </source>
</reference>
<protein>
    <submittedName>
        <fullName evidence="2">Uncharacterized protein</fullName>
    </submittedName>
</protein>
<feature type="non-terminal residue" evidence="2">
    <location>
        <position position="1"/>
    </location>
</feature>
<keyword evidence="1" id="KW-0472">Membrane</keyword>
<accession>A0A371FWD4</accession>
<dbReference type="Proteomes" id="UP000257109">
    <property type="component" value="Unassembled WGS sequence"/>
</dbReference>
<proteinExistence type="predicted"/>
<gene>
    <name evidence="2" type="ORF">CR513_36520</name>
</gene>
<keyword evidence="3" id="KW-1185">Reference proteome</keyword>
<organism evidence="2 3">
    <name type="scientific">Mucuna pruriens</name>
    <name type="common">Velvet bean</name>
    <name type="synonym">Dolichos pruriens</name>
    <dbReference type="NCBI Taxonomy" id="157652"/>
    <lineage>
        <taxon>Eukaryota</taxon>
        <taxon>Viridiplantae</taxon>
        <taxon>Streptophyta</taxon>
        <taxon>Embryophyta</taxon>
        <taxon>Tracheophyta</taxon>
        <taxon>Spermatophyta</taxon>
        <taxon>Magnoliopsida</taxon>
        <taxon>eudicotyledons</taxon>
        <taxon>Gunneridae</taxon>
        <taxon>Pentapetalae</taxon>
        <taxon>rosids</taxon>
        <taxon>fabids</taxon>
        <taxon>Fabales</taxon>
        <taxon>Fabaceae</taxon>
        <taxon>Papilionoideae</taxon>
        <taxon>50 kb inversion clade</taxon>
        <taxon>NPAAA clade</taxon>
        <taxon>indigoferoid/millettioid clade</taxon>
        <taxon>Phaseoleae</taxon>
        <taxon>Mucuna</taxon>
    </lineage>
</organism>
<dbReference type="OrthoDB" id="1436878at2759"/>
<keyword evidence="1" id="KW-1133">Transmembrane helix</keyword>
<evidence type="ECO:0000313" key="3">
    <source>
        <dbReference type="Proteomes" id="UP000257109"/>
    </source>
</evidence>
<comment type="caution">
    <text evidence="2">The sequence shown here is derived from an EMBL/GenBank/DDBJ whole genome shotgun (WGS) entry which is preliminary data.</text>
</comment>
<name>A0A371FWD4_MUCPR</name>
<feature type="transmembrane region" description="Helical" evidence="1">
    <location>
        <begin position="62"/>
        <end position="82"/>
    </location>
</feature>
<evidence type="ECO:0000313" key="2">
    <source>
        <dbReference type="EMBL" id="RDX82667.1"/>
    </source>
</evidence>
<evidence type="ECO:0000256" key="1">
    <source>
        <dbReference type="SAM" id="Phobius"/>
    </source>
</evidence>
<keyword evidence="1" id="KW-0812">Transmembrane</keyword>